<evidence type="ECO:0000256" key="2">
    <source>
        <dbReference type="SAM" id="MobiDB-lite"/>
    </source>
</evidence>
<feature type="region of interest" description="Disordered" evidence="2">
    <location>
        <begin position="1"/>
        <end position="78"/>
    </location>
</feature>
<dbReference type="InterPro" id="IPR025659">
    <property type="entry name" value="Tubby-like_C"/>
</dbReference>
<dbReference type="SUPFAM" id="SSF81995">
    <property type="entry name" value="beta-sandwich domain of Sec23/24"/>
    <property type="match status" value="1"/>
</dbReference>
<dbReference type="PANTHER" id="PTHR31087">
    <property type="match status" value="1"/>
</dbReference>
<dbReference type="Gene3D" id="2.40.160.200">
    <property type="entry name" value="LURP1-related"/>
    <property type="match status" value="1"/>
</dbReference>
<keyword evidence="4" id="KW-1185">Reference proteome</keyword>
<organism evidence="3 4">
    <name type="scientific">Gomphillus americanus</name>
    <dbReference type="NCBI Taxonomy" id="1940652"/>
    <lineage>
        <taxon>Eukaryota</taxon>
        <taxon>Fungi</taxon>
        <taxon>Dikarya</taxon>
        <taxon>Ascomycota</taxon>
        <taxon>Pezizomycotina</taxon>
        <taxon>Lecanoromycetes</taxon>
        <taxon>OSLEUM clade</taxon>
        <taxon>Ostropomycetidae</taxon>
        <taxon>Ostropales</taxon>
        <taxon>Graphidaceae</taxon>
        <taxon>Gomphilloideae</taxon>
        <taxon>Gomphillus</taxon>
    </lineage>
</organism>
<dbReference type="PANTHER" id="PTHR31087:SF161">
    <property type="entry name" value="TUBBY C 2 FAMILY PROTEIN"/>
    <property type="match status" value="1"/>
</dbReference>
<gene>
    <name evidence="3" type="ORF">GOMPHAMPRED_000220</name>
</gene>
<proteinExistence type="inferred from homology"/>
<dbReference type="Proteomes" id="UP000664169">
    <property type="component" value="Unassembled WGS sequence"/>
</dbReference>
<dbReference type="SUPFAM" id="SSF54518">
    <property type="entry name" value="Tubby C-terminal domain-like"/>
    <property type="match status" value="1"/>
</dbReference>
<evidence type="ECO:0000313" key="3">
    <source>
        <dbReference type="EMBL" id="CAF9903383.1"/>
    </source>
</evidence>
<dbReference type="EMBL" id="CAJPDQ010000001">
    <property type="protein sequence ID" value="CAF9903383.1"/>
    <property type="molecule type" value="Genomic_DNA"/>
</dbReference>
<dbReference type="InterPro" id="IPR007612">
    <property type="entry name" value="LOR"/>
</dbReference>
<dbReference type="AlphaFoldDB" id="A0A8H3I3P0"/>
<dbReference type="OrthoDB" id="97518at2759"/>
<sequence length="268" mass="30299">MAAASGSEKDQWNSQAQENQYHSQQGFSQHPQQGPQAQQNQYHSQQAFQQQHPHQAHHHQQQQQQQQQQAQPQIPPLSPVPAPGVYCLPQCIAHQTTSLILRDRMFSFGGDSEIFGTDGSLMFVVKGAVMSMSQRKEVFDSRGQHLFTVRAEVFSIPASYYCETPDGKRFMDVRGKWTFLKAKSEVVFINNGDGKEVKIDLKDNYTNTHAEIKLDNGHVVACIDRDFWSGRNLLGANQYMLTIAPGMDIALCVAMCLAMDERMKQRNN</sequence>
<accession>A0A8H3I3P0</accession>
<feature type="compositionally biased region" description="Low complexity" evidence="2">
    <location>
        <begin position="61"/>
        <end position="72"/>
    </location>
</feature>
<evidence type="ECO:0000313" key="4">
    <source>
        <dbReference type="Proteomes" id="UP000664169"/>
    </source>
</evidence>
<reference evidence="3" key="1">
    <citation type="submission" date="2021-03" db="EMBL/GenBank/DDBJ databases">
        <authorList>
            <person name="Tagirdzhanova G."/>
        </authorList>
    </citation>
    <scope>NUCLEOTIDE SEQUENCE</scope>
</reference>
<feature type="compositionally biased region" description="Low complexity" evidence="2">
    <location>
        <begin position="29"/>
        <end position="53"/>
    </location>
</feature>
<dbReference type="InterPro" id="IPR038595">
    <property type="entry name" value="LOR_sf"/>
</dbReference>
<comment type="similarity">
    <text evidence="1">Belongs to the LOR family.</text>
</comment>
<comment type="caution">
    <text evidence="3">The sequence shown here is derived from an EMBL/GenBank/DDBJ whole genome shotgun (WGS) entry which is preliminary data.</text>
</comment>
<dbReference type="Pfam" id="PF04525">
    <property type="entry name" value="LOR"/>
    <property type="match status" value="1"/>
</dbReference>
<evidence type="ECO:0000256" key="1">
    <source>
        <dbReference type="ARBA" id="ARBA00005437"/>
    </source>
</evidence>
<name>A0A8H3I3P0_9LECA</name>
<feature type="compositionally biased region" description="Polar residues" evidence="2">
    <location>
        <begin position="12"/>
        <end position="28"/>
    </location>
</feature>
<protein>
    <submittedName>
        <fullName evidence="3">Uncharacterized protein</fullName>
    </submittedName>
</protein>